<gene>
    <name evidence="1" type="ORF">ACFSAU_00170</name>
</gene>
<protein>
    <recommendedName>
        <fullName evidence="3">Lipoprotein</fullName>
    </recommendedName>
</protein>
<evidence type="ECO:0008006" key="3">
    <source>
        <dbReference type="Google" id="ProtNLM"/>
    </source>
</evidence>
<dbReference type="AlphaFoldDB" id="A0ABD6BLN9"/>
<dbReference type="EMBL" id="JBHUCZ010000001">
    <property type="protein sequence ID" value="MFD1565896.1"/>
    <property type="molecule type" value="Genomic_DNA"/>
</dbReference>
<evidence type="ECO:0000313" key="2">
    <source>
        <dbReference type="Proteomes" id="UP001597139"/>
    </source>
</evidence>
<reference evidence="1 2" key="1">
    <citation type="journal article" date="2019" name="Int. J. Syst. Evol. Microbiol.">
        <title>The Global Catalogue of Microorganisms (GCM) 10K type strain sequencing project: providing services to taxonomists for standard genome sequencing and annotation.</title>
        <authorList>
            <consortium name="The Broad Institute Genomics Platform"/>
            <consortium name="The Broad Institute Genome Sequencing Center for Infectious Disease"/>
            <person name="Wu L."/>
            <person name="Ma J."/>
        </authorList>
    </citation>
    <scope>NUCLEOTIDE SEQUENCE [LARGE SCALE GENOMIC DNA]</scope>
    <source>
        <strain evidence="1 2">CGMCC 1.12859</strain>
    </source>
</reference>
<sequence length="159" mass="16960">MKRRSLLGTLGVAGVAGLAGCQGLPRLGASTTLGRLTVSNWDERESHRFGLRVDRDGETVHESTHTVESKSDDVLPGAVADCTWDPQDGEYVVAARVDGGEWQRFDLLDRVDSSPDCLTAAVDYRPDGPAEESFSVRVRADCAEFEGSVGSCGTDSAAQ</sequence>
<evidence type="ECO:0000313" key="1">
    <source>
        <dbReference type="EMBL" id="MFD1565896.1"/>
    </source>
</evidence>
<proteinExistence type="predicted"/>
<keyword evidence="2" id="KW-1185">Reference proteome</keyword>
<dbReference type="Proteomes" id="UP001597139">
    <property type="component" value="Unassembled WGS sequence"/>
</dbReference>
<organism evidence="1 2">
    <name type="scientific">Halolamina litorea</name>
    <dbReference type="NCBI Taxonomy" id="1515593"/>
    <lineage>
        <taxon>Archaea</taxon>
        <taxon>Methanobacteriati</taxon>
        <taxon>Methanobacteriota</taxon>
        <taxon>Stenosarchaea group</taxon>
        <taxon>Halobacteria</taxon>
        <taxon>Halobacteriales</taxon>
        <taxon>Haloferacaceae</taxon>
    </lineage>
</organism>
<comment type="caution">
    <text evidence="1">The sequence shown here is derived from an EMBL/GenBank/DDBJ whole genome shotgun (WGS) entry which is preliminary data.</text>
</comment>
<dbReference type="RefSeq" id="WP_267645138.1">
    <property type="nucleotide sequence ID" value="NZ_JANHGR010000001.1"/>
</dbReference>
<accession>A0ABD6BLN9</accession>
<name>A0ABD6BLN9_9EURY</name>
<dbReference type="PROSITE" id="PS51257">
    <property type="entry name" value="PROKAR_LIPOPROTEIN"/>
    <property type="match status" value="1"/>
</dbReference>